<dbReference type="Proteomes" id="UP000410049">
    <property type="component" value="Unassembled WGS sequence"/>
</dbReference>
<protein>
    <submittedName>
        <fullName evidence="2">Fic family protein</fullName>
    </submittedName>
</protein>
<dbReference type="PROSITE" id="PS51459">
    <property type="entry name" value="FIDO"/>
    <property type="match status" value="1"/>
</dbReference>
<evidence type="ECO:0000313" key="2">
    <source>
        <dbReference type="EMBL" id="KAA8828133.1"/>
    </source>
</evidence>
<dbReference type="InterPro" id="IPR036597">
    <property type="entry name" value="Fido-like_dom_sf"/>
</dbReference>
<gene>
    <name evidence="2" type="ORF">EMO91_06745</name>
</gene>
<evidence type="ECO:0000259" key="1">
    <source>
        <dbReference type="PROSITE" id="PS51459"/>
    </source>
</evidence>
<reference evidence="2 3" key="1">
    <citation type="journal article" date="2019" name="Syst. Appl. Microbiol.">
        <title>Characterization of Bifidobacterium species in feaces of the Egyptian fruit bat: Description of B. vespertilionis sp. nov. and B. rousetti sp. nov.</title>
        <authorList>
            <person name="Modesto M."/>
            <person name="Satti M."/>
            <person name="Watanabe K."/>
            <person name="Puglisi E."/>
            <person name="Morelli L."/>
            <person name="Huang C.-H."/>
            <person name="Liou J.-S."/>
            <person name="Miyashita M."/>
            <person name="Tamura T."/>
            <person name="Saito S."/>
            <person name="Mori K."/>
            <person name="Huang L."/>
            <person name="Sciavilla P."/>
            <person name="Sandri C."/>
            <person name="Spiezio C."/>
            <person name="Vitali F."/>
            <person name="Cavalieri D."/>
            <person name="Perpetuini G."/>
            <person name="Tofalo R."/>
            <person name="Bonetti A."/>
            <person name="Arita M."/>
            <person name="Mattarelli P."/>
        </authorList>
    </citation>
    <scope>NUCLEOTIDE SEQUENCE [LARGE SCALE GENOMIC DNA]</scope>
    <source>
        <strain evidence="2 3">RST17</strain>
    </source>
</reference>
<dbReference type="InterPro" id="IPR053737">
    <property type="entry name" value="Type_II_TA_Toxin"/>
</dbReference>
<name>A0A5M9ZLE1_9BIFI</name>
<dbReference type="AlphaFoldDB" id="A0A5M9ZLE1"/>
<comment type="caution">
    <text evidence="2">The sequence shown here is derived from an EMBL/GenBank/DDBJ whole genome shotgun (WGS) entry which is preliminary data.</text>
</comment>
<dbReference type="EMBL" id="RZUH01000004">
    <property type="protein sequence ID" value="KAA8828133.1"/>
    <property type="molecule type" value="Genomic_DNA"/>
</dbReference>
<dbReference type="Gene3D" id="1.20.120.1870">
    <property type="entry name" value="Fic/DOC protein, Fido domain"/>
    <property type="match status" value="1"/>
</dbReference>
<evidence type="ECO:0000313" key="3">
    <source>
        <dbReference type="Proteomes" id="UP000410049"/>
    </source>
</evidence>
<proteinExistence type="predicted"/>
<feature type="domain" description="Fido" evidence="1">
    <location>
        <begin position="6"/>
        <end position="166"/>
    </location>
</feature>
<dbReference type="RefSeq" id="WP_150379299.1">
    <property type="nucleotide sequence ID" value="NZ_RZUH01000004.1"/>
</dbReference>
<dbReference type="SUPFAM" id="SSF140931">
    <property type="entry name" value="Fic-like"/>
    <property type="match status" value="1"/>
</dbReference>
<sequence length="175" mass="19405">MTTDNRTIASSAALHRPALDALRDWDMNAPAPRPSARPVRRITPADARLLAGRLRAEYPEDTMAGVARGDAPDRVVEAVYQGFDGIDLYPTVEEKAAHLLYFTVKDHPYVDGNKRMGLLLFAAFLEANEWAAMPSDAALAALTLLVAVSDPRDKDRMIALIMRLMRMGDERMVVR</sequence>
<dbReference type="Pfam" id="PF02661">
    <property type="entry name" value="Fic"/>
    <property type="match status" value="1"/>
</dbReference>
<accession>A0A5M9ZLE1</accession>
<dbReference type="InterPro" id="IPR003812">
    <property type="entry name" value="Fido"/>
</dbReference>
<organism evidence="2 3">
    <name type="scientific">Bifidobacterium myosotis</name>
    <dbReference type="NCBI Taxonomy" id="1630166"/>
    <lineage>
        <taxon>Bacteria</taxon>
        <taxon>Bacillati</taxon>
        <taxon>Actinomycetota</taxon>
        <taxon>Actinomycetes</taxon>
        <taxon>Bifidobacteriales</taxon>
        <taxon>Bifidobacteriaceae</taxon>
        <taxon>Bifidobacterium</taxon>
    </lineage>
</organism>